<dbReference type="Proteomes" id="UP000886998">
    <property type="component" value="Unassembled WGS sequence"/>
</dbReference>
<reference evidence="1" key="1">
    <citation type="submission" date="2020-08" db="EMBL/GenBank/DDBJ databases">
        <title>Multicomponent nature underlies the extraordinary mechanical properties of spider dragline silk.</title>
        <authorList>
            <person name="Kono N."/>
            <person name="Nakamura H."/>
            <person name="Mori M."/>
            <person name="Yoshida Y."/>
            <person name="Ohtoshi R."/>
            <person name="Malay A.D."/>
            <person name="Moran D.A.P."/>
            <person name="Tomita M."/>
            <person name="Numata K."/>
            <person name="Arakawa K."/>
        </authorList>
    </citation>
    <scope>NUCLEOTIDE SEQUENCE</scope>
</reference>
<comment type="caution">
    <text evidence="1">The sequence shown here is derived from an EMBL/GenBank/DDBJ whole genome shotgun (WGS) entry which is preliminary data.</text>
</comment>
<protein>
    <submittedName>
        <fullName evidence="1">Uncharacterized protein</fullName>
    </submittedName>
</protein>
<accession>A0A8X6MEZ9</accession>
<dbReference type="AlphaFoldDB" id="A0A8X6MEZ9"/>
<gene>
    <name evidence="1" type="ORF">TNIN_425071</name>
</gene>
<keyword evidence="2" id="KW-1185">Reference proteome</keyword>
<dbReference type="EMBL" id="BMAV01026423">
    <property type="protein sequence ID" value="GFS50202.1"/>
    <property type="molecule type" value="Genomic_DNA"/>
</dbReference>
<dbReference type="OrthoDB" id="6434781at2759"/>
<evidence type="ECO:0000313" key="1">
    <source>
        <dbReference type="EMBL" id="GFS50202.1"/>
    </source>
</evidence>
<proteinExistence type="predicted"/>
<evidence type="ECO:0000313" key="2">
    <source>
        <dbReference type="Proteomes" id="UP000886998"/>
    </source>
</evidence>
<name>A0A8X6MEZ9_9ARAC</name>
<organism evidence="1 2">
    <name type="scientific">Trichonephila inaurata madagascariensis</name>
    <dbReference type="NCBI Taxonomy" id="2747483"/>
    <lineage>
        <taxon>Eukaryota</taxon>
        <taxon>Metazoa</taxon>
        <taxon>Ecdysozoa</taxon>
        <taxon>Arthropoda</taxon>
        <taxon>Chelicerata</taxon>
        <taxon>Arachnida</taxon>
        <taxon>Araneae</taxon>
        <taxon>Araneomorphae</taxon>
        <taxon>Entelegynae</taxon>
        <taxon>Araneoidea</taxon>
        <taxon>Nephilidae</taxon>
        <taxon>Trichonephila</taxon>
        <taxon>Trichonephila inaurata</taxon>
    </lineage>
</organism>
<sequence>MFGNATKDDLVTVLDELGETIDSDLGILKLKHKLMLSKSYLEDEEFICNVLASMMEDSMEKEMYRKKVEERR</sequence>